<dbReference type="EMBL" id="KF119049">
    <property type="protein sequence ID" value="AIA86314.1"/>
    <property type="molecule type" value="Genomic_DNA"/>
</dbReference>
<protein>
    <submittedName>
        <fullName evidence="2">CAZy families GH23 protein</fullName>
    </submittedName>
</protein>
<dbReference type="InterPro" id="IPR038765">
    <property type="entry name" value="Papain-like_cys_pep_sf"/>
</dbReference>
<dbReference type="AlphaFoldDB" id="A0A060BTR8"/>
<dbReference type="InterPro" id="IPR007921">
    <property type="entry name" value="CHAP_dom"/>
</dbReference>
<name>A0A060BTR8_9BIFI</name>
<evidence type="ECO:0000313" key="2">
    <source>
        <dbReference type="EMBL" id="AIA86314.1"/>
    </source>
</evidence>
<feature type="domain" description="Peptidase C51" evidence="1">
    <location>
        <begin position="1"/>
        <end position="82"/>
    </location>
</feature>
<organism evidence="2">
    <name type="scientific">uncultured Bifidobacterium sp</name>
    <dbReference type="NCBI Taxonomy" id="165187"/>
    <lineage>
        <taxon>Bacteria</taxon>
        <taxon>Bacillati</taxon>
        <taxon>Actinomycetota</taxon>
        <taxon>Actinomycetes</taxon>
        <taxon>Bifidobacteriales</taxon>
        <taxon>Bifidobacteriaceae</taxon>
        <taxon>Bifidobacterium</taxon>
        <taxon>environmental samples</taxon>
    </lineage>
</organism>
<dbReference type="SUPFAM" id="SSF54001">
    <property type="entry name" value="Cysteine proteinases"/>
    <property type="match status" value="1"/>
</dbReference>
<dbReference type="Pfam" id="PF05257">
    <property type="entry name" value="CHAP"/>
    <property type="match status" value="1"/>
</dbReference>
<sequence length="83" mass="8749">MWADSAKALGYWVDGTPRHKGDVIVFAAGQAGVDSTYGHVAIVESIGSDGSVVTSETNAGMSGKTFTRTFTASEAAAFRYIHY</sequence>
<reference evidence="2" key="1">
    <citation type="journal article" date="2013" name="Environ. Microbiol.">
        <title>Seasonally variable intestinal metagenomes of the red palm weevil (Rhynchophorus ferrugineus).</title>
        <authorList>
            <person name="Jia S."/>
            <person name="Zhang X."/>
            <person name="Zhang G."/>
            <person name="Yin A."/>
            <person name="Zhang S."/>
            <person name="Li F."/>
            <person name="Wang L."/>
            <person name="Zhao D."/>
            <person name="Yun Q."/>
            <person name="Tala"/>
            <person name="Wang J."/>
            <person name="Sun G."/>
            <person name="Baabdullah M."/>
            <person name="Yu X."/>
            <person name="Hu S."/>
            <person name="Al-Mssallem I.S."/>
            <person name="Yu J."/>
        </authorList>
    </citation>
    <scope>NUCLEOTIDE SEQUENCE</scope>
</reference>
<evidence type="ECO:0000259" key="1">
    <source>
        <dbReference type="PROSITE" id="PS50911"/>
    </source>
</evidence>
<accession>A0A060BTR8</accession>
<dbReference type="PROSITE" id="PS50911">
    <property type="entry name" value="CHAP"/>
    <property type="match status" value="1"/>
</dbReference>
<proteinExistence type="predicted"/>
<dbReference type="Gene3D" id="3.90.1720.10">
    <property type="entry name" value="endopeptidase domain like (from Nostoc punctiforme)"/>
    <property type="match status" value="1"/>
</dbReference>